<dbReference type="NCBIfam" id="TIGR01733">
    <property type="entry name" value="AA-adenyl-dom"/>
    <property type="match status" value="2"/>
</dbReference>
<dbReference type="InterPro" id="IPR020845">
    <property type="entry name" value="AMP-binding_CS"/>
</dbReference>
<evidence type="ECO:0000256" key="3">
    <source>
        <dbReference type="ARBA" id="ARBA00022553"/>
    </source>
</evidence>
<dbReference type="SUPFAM" id="SSF47336">
    <property type="entry name" value="ACP-like"/>
    <property type="match status" value="2"/>
</dbReference>
<comment type="caution">
    <text evidence="5">The sequence shown here is derived from an EMBL/GenBank/DDBJ whole genome shotgun (WGS) entry which is preliminary data.</text>
</comment>
<dbReference type="Gene3D" id="3.30.559.10">
    <property type="entry name" value="Chloramphenicol acetyltransferase-like domain"/>
    <property type="match status" value="2"/>
</dbReference>
<comment type="cofactor">
    <cofactor evidence="1">
        <name>pantetheine 4'-phosphate</name>
        <dbReference type="ChEBI" id="CHEBI:47942"/>
    </cofactor>
</comment>
<dbReference type="InterPro" id="IPR023213">
    <property type="entry name" value="CAT-like_dom_sf"/>
</dbReference>
<dbReference type="InterPro" id="IPR036736">
    <property type="entry name" value="ACP-like_sf"/>
</dbReference>
<evidence type="ECO:0000313" key="6">
    <source>
        <dbReference type="Proteomes" id="UP001156627"/>
    </source>
</evidence>
<sequence>MTLIDVLDKWARQRPRDTAYSVLGNADIEDSISYAVLAERSRALASRMARQARPGERALLMLPNSIEFMIAYFACLRAGVIAVPVPVPRPQGVNERLALIIRHCSPALIITQDQQDSATFAPLLGAEAQVAHWLAVNGIDADRSGLALPPPGLDAVAMLQYTSGSTTAPKGVKLTHANLLHNQTLIDAAFGLNETDVVLGWLPLFHDMGLMGIALHSLYKGIPSILLAQERFMRRPLSWLRAISETGATTSGAPDFAYELCVRMLRPQDRQNLDLSRWRVAFSGAERVRPRTLARFEQAFADCGFRRHSFLPCYGMAEATLMISGRMPGRSPEVRHFDAQALLEQRRAMETGESPDSIALTGLGCVLPGEHLAIVEPETLQPLAEGAVGEVWVASASVSSGYWHASTDARTYPTWDQARGYLRTGDLGFLHRGELFITARLKDLVIIRGRNLYPEDIEMTVEDGLAGTVTGSVAAFSDEVGGEEKLVVAFESGAGRELAMAALGDRVKRIIGERFEVELHALLAVKRGGLPRTSSGKLRRNDTRRLWQAGALPVLGQVLCDMAAPTFPDAESLRQLSAQVAQSQLVAAMSEWIGPCIEPAALQAERSRSLLAMGLGSVQVIGLIHQLESCYDIRVALAEALGDCTIELLAARVVAHLQAGPPSLPPMHAVAPDADLQATLLSHGQQGIWFAQALRPDSTAYQIARAAEVHPAIDLAALNVALESLSRRHAALRIAITQDQDRPPIQRVLVDATLKPQLFNCETPQALAALLHTEAARSFDFACPPLLRVSVLRTPGRNDVLLLVAHHILCDLWSLSVLLRDLFEAYAAALRGENATQPTLTASYLDQVRAEHRAHASEAWQRRVAYWRDHLGDARTWPSAAAATARQPVAACRMRIVERPLASLLQGIAQQQGLSMQMLLFAAFQLAAAVFEGQDGFLMCSLTNNRAEVERRDLVGYLANLLPMRVRVDRRATVAQWLGDVRRQLLDAYTHELPYEEVLRSCGLREAHELPSRYAFIMQDEGASDAAGFVPFSLGQAGGRWKLAGFELNSLALEETDAQFPLALYAGMHEGRILCRYKAIETAFAPHDIEAVAELFERILRWLAKGEVAVRLNELSWLSEEETGALAAQAQASNRADYLQPRTLLQSFEVQCRATPDRIALEFEDGSWSYAGLHERARSIAAELQGRGVGPETIVGVCMRRSASMVAAIYGVLKAGGAYLPLEPSYPVEYLKTLMVESGLQHVVCDSELVVPWTDHLHGIQLIDAAAAMHKAPGAAAFTPPLPDQLAYVIFTSGSTGRPKGAMNTHAAIVNRLLWMQDAYQLGAMDAVVQKTPYSFDVSVWELFWPLMVGARLVIARPEGHKDPAYLVELLTRGMVTTVHFVPSMLRMFLLEENCTACRTLRTLICSGEALPTSLVRAVADGLAVRMDNLYGPTEAAVDVTAYRCDGEWQSAVQPIGHPIANIHMYVLDEALHALPPGMAGGLYIGGHGLGRGYHHNPRQTAALFVPNPYAVQPGERLYRTGDLGCQHASGLIEFRGRQDGQVKLRGFRIELAEIEAALERHAQVQAAAVVLRQGRAMAAPLNYIDQEALEPAWPPLAEHRQFLRGELVATDASERPAWLIAYCVGEAGVALDAQALQQWLRTQLPEQSVPGVIAFVDMLPLSPNGKLDKRRLPEVELLRPKLASAHRAPRDASERMLVDVWEQVLEVGGIGIDDNFFALGGDSIRALRVIAAARRGGLHFDLAMLFARPTVAQLAGAAPAVGSVPHAPGVEPFALLSAGDRASVPPGVLDAYPLAAVQAGLIYHDESAEGREVYKDVFVYEIEGDFDEAVFHAAVAQLVQRHETLRSAIDLTSFSVPMHLVHAHADVLIETERLDRAPDMVQTRAFVEQLRARSFDWSRPPFFRFAIRVGPGRRFEIFLAFHDLLLDGWSASLLVSELLLTYDRLLGGASVALAPPRVRFADYIAAELAAHRSANARAFYAQYLQGAPVHSFPQRPGGSGAIPRFAVQDVPISAALSAGLRRVAAELGVSAKHVLLAAHVNVLSQVFGDYDVLTGLESNGRLETEQGESVIGMHLNTVPFRVQCRGGTWQELIRQVYAAEQELLPVRRYAYANLQRSLGKGDLVDTVFNYVHFHGFSHLTQLRQLQVKAARGYGASHFAYRSEFSIDPFSGRIHLCLECDTQLVGAALIRDIGDSFATALQAIADDAASRYDRPVRRAPATTVDEEPPATWLSMWLRRVEDSADRIALTHGSQQLSVVAMHARARRWAAQLAARGITQESRVGVLLDAPIAYAVAILAIQLAGGAYVPLNPLQPSERNRKIIADAGIRVLIAASGDLGQLPGAELISPCMLDAGLPGQAAVVTTATIDPDQLGYVIYTSGSTGTPKGVMVSHRNLWFSLKSRLEHYARSEPMVFMLIPSFAFDSSVAVLFWTFALGQRLVFPDTDIRDALAVLEVIRREGVTHLLCTPSYYHSLLTERSETELDSLDTVIMAGEILPASLVARHYQQLPRVAMFNEYGPTEGAVWSSVHRCTPGEDGAVPIGRVRKHVTAQVLDRRRLAAMPGQVGELMLGGEGLVRGYLDNPALTAEAFVPDDSAASPGARVYATGDLVRCAEHGFLLSGRRDRQIKLNGYRIELAEIEHTLRQLPGIEACAVLLHNRADGIVRIHAYVVAASGWVPDHERLAALLPAYMLPHQFLQVASLPLNSNGKVDYTCLRERGEALAEDWRMQQVLAHIECLSDEEAARLLQQFQTELGST</sequence>
<dbReference type="EMBL" id="BSOA01000013">
    <property type="protein sequence ID" value="GLQ87914.1"/>
    <property type="molecule type" value="Genomic_DNA"/>
</dbReference>
<evidence type="ECO:0000313" key="5">
    <source>
        <dbReference type="EMBL" id="GLQ87914.1"/>
    </source>
</evidence>
<dbReference type="InterPro" id="IPR010071">
    <property type="entry name" value="AA_adenyl_dom"/>
</dbReference>
<dbReference type="PANTHER" id="PTHR45527">
    <property type="entry name" value="NONRIBOSOMAL PEPTIDE SYNTHETASE"/>
    <property type="match status" value="1"/>
</dbReference>
<dbReference type="Pfam" id="PF00501">
    <property type="entry name" value="AMP-binding"/>
    <property type="match status" value="3"/>
</dbReference>
<evidence type="ECO:0000256" key="1">
    <source>
        <dbReference type="ARBA" id="ARBA00001957"/>
    </source>
</evidence>
<dbReference type="PROSITE" id="PS50075">
    <property type="entry name" value="CARRIER"/>
    <property type="match status" value="1"/>
</dbReference>
<dbReference type="NCBIfam" id="NF003417">
    <property type="entry name" value="PRK04813.1"/>
    <property type="match status" value="5"/>
</dbReference>
<dbReference type="Gene3D" id="3.40.50.12780">
    <property type="entry name" value="N-terminal domain of ligase-like"/>
    <property type="match status" value="2"/>
</dbReference>
<reference evidence="6" key="1">
    <citation type="journal article" date="2019" name="Int. J. Syst. Evol. Microbiol.">
        <title>The Global Catalogue of Microorganisms (GCM) 10K type strain sequencing project: providing services to taxonomists for standard genome sequencing and annotation.</title>
        <authorList>
            <consortium name="The Broad Institute Genomics Platform"/>
            <consortium name="The Broad Institute Genome Sequencing Center for Infectious Disease"/>
            <person name="Wu L."/>
            <person name="Ma J."/>
        </authorList>
    </citation>
    <scope>NUCLEOTIDE SEQUENCE [LARGE SCALE GENOMIC DNA]</scope>
    <source>
        <strain evidence="6">NBRC 111981</strain>
    </source>
</reference>
<dbReference type="Pfam" id="PF00668">
    <property type="entry name" value="Condensation"/>
    <property type="match status" value="2"/>
</dbReference>
<dbReference type="InterPro" id="IPR009081">
    <property type="entry name" value="PP-bd_ACP"/>
</dbReference>
<gene>
    <name evidence="5" type="ORF">GCM10007898_14820</name>
</gene>
<dbReference type="InterPro" id="IPR040097">
    <property type="entry name" value="FAAL/FAAC"/>
</dbReference>
<dbReference type="InterPro" id="IPR045851">
    <property type="entry name" value="AMP-bd_C_sf"/>
</dbReference>
<dbReference type="CDD" id="cd05931">
    <property type="entry name" value="FAAL"/>
    <property type="match status" value="1"/>
</dbReference>
<evidence type="ECO:0000259" key="4">
    <source>
        <dbReference type="PROSITE" id="PS50075"/>
    </source>
</evidence>
<dbReference type="PROSITE" id="PS00012">
    <property type="entry name" value="PHOSPHOPANTETHEINE"/>
    <property type="match status" value="1"/>
</dbReference>
<dbReference type="InterPro" id="IPR006162">
    <property type="entry name" value="Ppantetheine_attach_site"/>
</dbReference>
<accession>A0ABQ5X8F7</accession>
<dbReference type="PANTHER" id="PTHR45527:SF1">
    <property type="entry name" value="FATTY ACID SYNTHASE"/>
    <property type="match status" value="1"/>
</dbReference>
<dbReference type="SUPFAM" id="SSF56801">
    <property type="entry name" value="Acetyl-CoA synthetase-like"/>
    <property type="match status" value="3"/>
</dbReference>
<feature type="domain" description="Carrier" evidence="4">
    <location>
        <begin position="1689"/>
        <end position="1763"/>
    </location>
</feature>
<dbReference type="PROSITE" id="PS00455">
    <property type="entry name" value="AMP_BINDING"/>
    <property type="match status" value="2"/>
</dbReference>
<keyword evidence="6" id="KW-1185">Reference proteome</keyword>
<dbReference type="Gene3D" id="3.30.559.30">
    <property type="entry name" value="Nonribosomal peptide synthetase, condensation domain"/>
    <property type="match status" value="2"/>
</dbReference>
<dbReference type="Gene3D" id="3.40.50.980">
    <property type="match status" value="2"/>
</dbReference>
<dbReference type="Proteomes" id="UP001156627">
    <property type="component" value="Unassembled WGS sequence"/>
</dbReference>
<evidence type="ECO:0000256" key="2">
    <source>
        <dbReference type="ARBA" id="ARBA00022450"/>
    </source>
</evidence>
<dbReference type="InterPro" id="IPR001242">
    <property type="entry name" value="Condensation_dom"/>
</dbReference>
<dbReference type="CDD" id="cd05930">
    <property type="entry name" value="A_NRPS"/>
    <property type="match status" value="1"/>
</dbReference>
<keyword evidence="2" id="KW-0596">Phosphopantetheine</keyword>
<dbReference type="Gene3D" id="1.10.1200.10">
    <property type="entry name" value="ACP-like"/>
    <property type="match status" value="1"/>
</dbReference>
<organism evidence="5 6">
    <name type="scientific">Dyella flagellata</name>
    <dbReference type="NCBI Taxonomy" id="1867833"/>
    <lineage>
        <taxon>Bacteria</taxon>
        <taxon>Pseudomonadati</taxon>
        <taxon>Pseudomonadota</taxon>
        <taxon>Gammaproteobacteria</taxon>
        <taxon>Lysobacterales</taxon>
        <taxon>Rhodanobacteraceae</taxon>
        <taxon>Dyella</taxon>
    </lineage>
</organism>
<keyword evidence="3" id="KW-0597">Phosphoprotein</keyword>
<dbReference type="Pfam" id="PF00550">
    <property type="entry name" value="PP-binding"/>
    <property type="match status" value="1"/>
</dbReference>
<dbReference type="Gene3D" id="3.30.300.30">
    <property type="match status" value="3"/>
</dbReference>
<name>A0ABQ5X8F7_9GAMM</name>
<proteinExistence type="predicted"/>
<dbReference type="RefSeq" id="WP_284331361.1">
    <property type="nucleotide sequence ID" value="NZ_BSOA01000013.1"/>
</dbReference>
<protein>
    <recommendedName>
        <fullName evidence="4">Carrier domain-containing protein</fullName>
    </recommendedName>
</protein>
<dbReference type="InterPro" id="IPR000873">
    <property type="entry name" value="AMP-dep_synth/lig_dom"/>
</dbReference>
<dbReference type="SUPFAM" id="SSF52777">
    <property type="entry name" value="CoA-dependent acyltransferases"/>
    <property type="match status" value="4"/>
</dbReference>
<dbReference type="Gene3D" id="2.30.38.10">
    <property type="entry name" value="Luciferase, Domain 3"/>
    <property type="match status" value="1"/>
</dbReference>
<dbReference type="InterPro" id="IPR042099">
    <property type="entry name" value="ANL_N_sf"/>
</dbReference>